<protein>
    <recommendedName>
        <fullName evidence="6">Major facilitator superfamily (MFS) profile domain-containing protein</fullName>
    </recommendedName>
</protein>
<comment type="subcellular location">
    <subcellularLocation>
        <location evidence="1">Membrane</location>
        <topology evidence="1">Multi-pass membrane protein</topology>
    </subcellularLocation>
</comment>
<feature type="transmembrane region" description="Helical" evidence="5">
    <location>
        <begin position="21"/>
        <end position="44"/>
    </location>
</feature>
<evidence type="ECO:0000256" key="2">
    <source>
        <dbReference type="ARBA" id="ARBA00022692"/>
    </source>
</evidence>
<evidence type="ECO:0000256" key="5">
    <source>
        <dbReference type="SAM" id="Phobius"/>
    </source>
</evidence>
<dbReference type="EMBL" id="CAEY01001583">
    <property type="status" value="NOT_ANNOTATED_CDS"/>
    <property type="molecule type" value="Genomic_DNA"/>
</dbReference>
<organism evidence="7 8">
    <name type="scientific">Tetranychus urticae</name>
    <name type="common">Two-spotted spider mite</name>
    <dbReference type="NCBI Taxonomy" id="32264"/>
    <lineage>
        <taxon>Eukaryota</taxon>
        <taxon>Metazoa</taxon>
        <taxon>Ecdysozoa</taxon>
        <taxon>Arthropoda</taxon>
        <taxon>Chelicerata</taxon>
        <taxon>Arachnida</taxon>
        <taxon>Acari</taxon>
        <taxon>Acariformes</taxon>
        <taxon>Trombidiformes</taxon>
        <taxon>Prostigmata</taxon>
        <taxon>Eleutherengona</taxon>
        <taxon>Raphignathae</taxon>
        <taxon>Tetranychoidea</taxon>
        <taxon>Tetranychidae</taxon>
        <taxon>Tetranychus</taxon>
    </lineage>
</organism>
<dbReference type="PANTHER" id="PTHR11662:SF399">
    <property type="entry name" value="FI19708P1-RELATED"/>
    <property type="match status" value="1"/>
</dbReference>
<dbReference type="InterPro" id="IPR011701">
    <property type="entry name" value="MFS"/>
</dbReference>
<name>T1K509_TETUR</name>
<evidence type="ECO:0000256" key="4">
    <source>
        <dbReference type="ARBA" id="ARBA00023136"/>
    </source>
</evidence>
<dbReference type="GO" id="GO:0016020">
    <property type="term" value="C:membrane"/>
    <property type="evidence" value="ECO:0007669"/>
    <property type="project" value="UniProtKB-SubCell"/>
</dbReference>
<feature type="transmembrane region" description="Helical" evidence="5">
    <location>
        <begin position="229"/>
        <end position="248"/>
    </location>
</feature>
<dbReference type="SUPFAM" id="SSF103473">
    <property type="entry name" value="MFS general substrate transporter"/>
    <property type="match status" value="1"/>
</dbReference>
<dbReference type="Pfam" id="PF07690">
    <property type="entry name" value="MFS_1"/>
    <property type="match status" value="1"/>
</dbReference>
<keyword evidence="2 5" id="KW-0812">Transmembrane</keyword>
<feature type="transmembrane region" description="Helical" evidence="5">
    <location>
        <begin position="161"/>
        <end position="183"/>
    </location>
</feature>
<feature type="transmembrane region" description="Helical" evidence="5">
    <location>
        <begin position="106"/>
        <end position="123"/>
    </location>
</feature>
<dbReference type="AlphaFoldDB" id="T1K509"/>
<dbReference type="GO" id="GO:0022857">
    <property type="term" value="F:transmembrane transporter activity"/>
    <property type="evidence" value="ECO:0007669"/>
    <property type="project" value="InterPro"/>
</dbReference>
<sequence length="280" mass="30369">MTRSRGDSVVSIKSMINNVTRFRWFIFILSNIAIFSICVGLNSFSLTVVAMIGKEHEHTVDSFNSTIPKIVNSSINSTVDSTSDVTITPLKSSGSVHVNWSNVDKSRVLAASFWGILVMSLFGGRICELYGPRKVVTLTLLVNGLVTLLFPTISIRSFAGAYFIRTINGICTGIILPSCNVVVSRWALTSERTLSSSVVTSGSIFANLVSLSLAGILVDSGFLGGWPSVFYLFGTFNLIIAIIYYIIVYDTPEDHPYLGAEELELILKNRSVSSGGSVSN</sequence>
<dbReference type="STRING" id="32264.T1K509"/>
<dbReference type="OMA" id="SEFGWPY"/>
<dbReference type="PROSITE" id="PS50850">
    <property type="entry name" value="MFS"/>
    <property type="match status" value="1"/>
</dbReference>
<evidence type="ECO:0000313" key="8">
    <source>
        <dbReference type="Proteomes" id="UP000015104"/>
    </source>
</evidence>
<accession>T1K509</accession>
<dbReference type="EnsemblMetazoa" id="tetur05g04600.1">
    <property type="protein sequence ID" value="tetur05g04600.1"/>
    <property type="gene ID" value="tetur05g04600"/>
</dbReference>
<feature type="transmembrane region" description="Helical" evidence="5">
    <location>
        <begin position="135"/>
        <end position="155"/>
    </location>
</feature>
<keyword evidence="8" id="KW-1185">Reference proteome</keyword>
<keyword evidence="3 5" id="KW-1133">Transmembrane helix</keyword>
<dbReference type="Proteomes" id="UP000015104">
    <property type="component" value="Unassembled WGS sequence"/>
</dbReference>
<evidence type="ECO:0000259" key="6">
    <source>
        <dbReference type="PROSITE" id="PS50850"/>
    </source>
</evidence>
<dbReference type="InterPro" id="IPR020846">
    <property type="entry name" value="MFS_dom"/>
</dbReference>
<evidence type="ECO:0000313" key="7">
    <source>
        <dbReference type="EnsemblMetazoa" id="tetur05g04600.1"/>
    </source>
</evidence>
<proteinExistence type="predicted"/>
<dbReference type="Gene3D" id="1.20.1250.20">
    <property type="entry name" value="MFS general substrate transporter like domains"/>
    <property type="match status" value="1"/>
</dbReference>
<evidence type="ECO:0000256" key="1">
    <source>
        <dbReference type="ARBA" id="ARBA00004141"/>
    </source>
</evidence>
<dbReference type="OrthoDB" id="2985014at2759"/>
<dbReference type="KEGG" id="tut:107360184"/>
<keyword evidence="4 5" id="KW-0472">Membrane</keyword>
<gene>
    <name evidence="7" type="primary">107360184</name>
</gene>
<dbReference type="eggNOG" id="KOG2532">
    <property type="taxonomic scope" value="Eukaryota"/>
</dbReference>
<evidence type="ECO:0000256" key="3">
    <source>
        <dbReference type="ARBA" id="ARBA00022989"/>
    </source>
</evidence>
<dbReference type="HOGENOM" id="CLU_995079_0_0_1"/>
<reference evidence="8" key="1">
    <citation type="submission" date="2011-08" db="EMBL/GenBank/DDBJ databases">
        <authorList>
            <person name="Rombauts S."/>
        </authorList>
    </citation>
    <scope>NUCLEOTIDE SEQUENCE</scope>
    <source>
        <strain evidence="8">London</strain>
    </source>
</reference>
<dbReference type="InterPro" id="IPR036259">
    <property type="entry name" value="MFS_trans_sf"/>
</dbReference>
<dbReference type="InterPro" id="IPR050382">
    <property type="entry name" value="MFS_Na/Anion_cotransporter"/>
</dbReference>
<reference evidence="7" key="2">
    <citation type="submission" date="2015-06" db="UniProtKB">
        <authorList>
            <consortium name="EnsemblMetazoa"/>
        </authorList>
    </citation>
    <scope>IDENTIFICATION</scope>
</reference>
<feature type="domain" description="Major facilitator superfamily (MFS) profile" evidence="6">
    <location>
        <begin position="31"/>
        <end position="280"/>
    </location>
</feature>
<dbReference type="PANTHER" id="PTHR11662">
    <property type="entry name" value="SOLUTE CARRIER FAMILY 17"/>
    <property type="match status" value="1"/>
</dbReference>
<feature type="transmembrane region" description="Helical" evidence="5">
    <location>
        <begin position="204"/>
        <end position="223"/>
    </location>
</feature>